<dbReference type="KEGG" id="cok:COCCU_13510"/>
<proteinExistence type="predicted"/>
<dbReference type="RefSeq" id="WP_156232226.1">
    <property type="nucleotide sequence ID" value="NZ_CP046455.1"/>
</dbReference>
<evidence type="ECO:0000313" key="2">
    <source>
        <dbReference type="Proteomes" id="UP000424462"/>
    </source>
</evidence>
<accession>A0A6B8WBB5</accession>
<gene>
    <name evidence="1" type="ORF">COCCU_13510</name>
</gene>
<dbReference type="EMBL" id="CP046455">
    <property type="protein sequence ID" value="QGU08595.1"/>
    <property type="molecule type" value="Genomic_DNA"/>
</dbReference>
<reference evidence="1 2" key="1">
    <citation type="submission" date="2019-11" db="EMBL/GenBank/DDBJ databases">
        <title>Complete genome sequence of Corynebacterium kalinowskii 1959, a novel Corynebacterium species isolated from soil of a small paddock in Vilsendorf, Germany.</title>
        <authorList>
            <person name="Schaffert L."/>
            <person name="Ruwe M."/>
            <person name="Milse J."/>
            <person name="Hanuschka K."/>
            <person name="Ortseifen V."/>
            <person name="Droste J."/>
            <person name="Brandt D."/>
            <person name="Schlueter L."/>
            <person name="Kutter Y."/>
            <person name="Vinke S."/>
            <person name="Viehoefer P."/>
            <person name="Jacob L."/>
            <person name="Luebke N.-C."/>
            <person name="Schulte-Berndt E."/>
            <person name="Hain C."/>
            <person name="Linder M."/>
            <person name="Schmidt P."/>
            <person name="Wollenschlaeger L."/>
            <person name="Luttermann T."/>
            <person name="Thieme E."/>
            <person name="Hassa J."/>
            <person name="Haak M."/>
            <person name="Wittchen M."/>
            <person name="Mentz A."/>
            <person name="Persicke M."/>
            <person name="Busche T."/>
            <person name="Ruckert C."/>
        </authorList>
    </citation>
    <scope>NUCLEOTIDE SEQUENCE [LARGE SCALE GENOMIC DNA]</scope>
    <source>
        <strain evidence="1 2">2039</strain>
    </source>
</reference>
<keyword evidence="2" id="KW-1185">Reference proteome</keyword>
<sequence length="97" mass="10708">MARLVDVVLAEQRDPWIRQKRYMSLNGLEQAKSVTAVNVIDAGNGAQEVAAGVRLSARSAMVPYPDALIQLAFIQLALPKDRNTAFQDLVWEIPGFI</sequence>
<evidence type="ECO:0000313" key="1">
    <source>
        <dbReference type="EMBL" id="QGU08595.1"/>
    </source>
</evidence>
<dbReference type="AlphaFoldDB" id="A0A6B8WBB5"/>
<name>A0A6B8WBB5_9CORY</name>
<organism evidence="1 2">
    <name type="scientific">Corynebacterium occultum</name>
    <dbReference type="NCBI Taxonomy" id="2675219"/>
    <lineage>
        <taxon>Bacteria</taxon>
        <taxon>Bacillati</taxon>
        <taxon>Actinomycetota</taxon>
        <taxon>Actinomycetes</taxon>
        <taxon>Mycobacteriales</taxon>
        <taxon>Corynebacteriaceae</taxon>
        <taxon>Corynebacterium</taxon>
    </lineage>
</organism>
<dbReference type="Proteomes" id="UP000424462">
    <property type="component" value="Chromosome"/>
</dbReference>
<protein>
    <submittedName>
        <fullName evidence="1">Uncharacterized protein</fullName>
    </submittedName>
</protein>